<dbReference type="EMBL" id="OU963865">
    <property type="protein sequence ID" value="CAH0771384.1"/>
    <property type="molecule type" value="Genomic_DNA"/>
</dbReference>
<sequence length="231" mass="26103">MQTFSGSQTSTSSSPKPHQAPNGYFSNLRLALLAAPLSSSDDEGYKEEPKGPLTEDQKERMAKNLENLKNSGEELKKQMQKLTDKYPGLDKMTDALVDAVYKEVAGFTDFNIKRRADPNNKSPFTRYRKSFDSLKDRHYGFLDTLRDTFGQKAPQAKTPSLPSASPHSARRSSCQGRYRGTPPRVRRTTYPFGPREIVGPQEKKPENWTLCSQLRVVHLQFSINADCNLQK</sequence>
<proteinExistence type="predicted"/>
<feature type="compositionally biased region" description="Low complexity" evidence="1">
    <location>
        <begin position="1"/>
        <end position="14"/>
    </location>
</feature>
<feature type="compositionally biased region" description="Basic and acidic residues" evidence="1">
    <location>
        <begin position="46"/>
        <end position="59"/>
    </location>
</feature>
<protein>
    <submittedName>
        <fullName evidence="2">Uncharacterized protein</fullName>
    </submittedName>
</protein>
<keyword evidence="3" id="KW-1185">Reference proteome</keyword>
<organism evidence="2 3">
    <name type="scientific">Bemisia tabaci</name>
    <name type="common">Sweetpotato whitefly</name>
    <name type="synonym">Aleurodes tabaci</name>
    <dbReference type="NCBI Taxonomy" id="7038"/>
    <lineage>
        <taxon>Eukaryota</taxon>
        <taxon>Metazoa</taxon>
        <taxon>Ecdysozoa</taxon>
        <taxon>Arthropoda</taxon>
        <taxon>Hexapoda</taxon>
        <taxon>Insecta</taxon>
        <taxon>Pterygota</taxon>
        <taxon>Neoptera</taxon>
        <taxon>Paraneoptera</taxon>
        <taxon>Hemiptera</taxon>
        <taxon>Sternorrhyncha</taxon>
        <taxon>Aleyrodoidea</taxon>
        <taxon>Aleyrodidae</taxon>
        <taxon>Aleyrodinae</taxon>
        <taxon>Bemisia</taxon>
    </lineage>
</organism>
<feature type="region of interest" description="Disordered" evidence="1">
    <location>
        <begin position="150"/>
        <end position="199"/>
    </location>
</feature>
<dbReference type="AlphaFoldDB" id="A0A9P0G598"/>
<gene>
    <name evidence="2" type="ORF">BEMITA_LOCUS8136</name>
</gene>
<accession>A0A9P0G598</accession>
<name>A0A9P0G598_BEMTA</name>
<evidence type="ECO:0000313" key="3">
    <source>
        <dbReference type="Proteomes" id="UP001152759"/>
    </source>
</evidence>
<evidence type="ECO:0000256" key="1">
    <source>
        <dbReference type="SAM" id="MobiDB-lite"/>
    </source>
</evidence>
<dbReference type="Proteomes" id="UP001152759">
    <property type="component" value="Chromosome 4"/>
</dbReference>
<reference evidence="2" key="1">
    <citation type="submission" date="2021-12" db="EMBL/GenBank/DDBJ databases">
        <authorList>
            <person name="King R."/>
        </authorList>
    </citation>
    <scope>NUCLEOTIDE SEQUENCE</scope>
</reference>
<feature type="region of interest" description="Disordered" evidence="1">
    <location>
        <begin position="1"/>
        <end position="59"/>
    </location>
</feature>
<feature type="compositionally biased region" description="Low complexity" evidence="1">
    <location>
        <begin position="159"/>
        <end position="173"/>
    </location>
</feature>
<feature type="compositionally biased region" description="Low complexity" evidence="1">
    <location>
        <begin position="28"/>
        <end position="39"/>
    </location>
</feature>
<evidence type="ECO:0000313" key="2">
    <source>
        <dbReference type="EMBL" id="CAH0771384.1"/>
    </source>
</evidence>